<dbReference type="GO" id="GO:0006783">
    <property type="term" value="P:heme biosynthetic process"/>
    <property type="evidence" value="ECO:0007669"/>
    <property type="project" value="TreeGrafter"/>
</dbReference>
<evidence type="ECO:0000313" key="3">
    <source>
        <dbReference type="Proteomes" id="UP000028542"/>
    </source>
</evidence>
<feature type="domain" description="Flavodoxin-like" evidence="1">
    <location>
        <begin position="4"/>
        <end position="157"/>
    </location>
</feature>
<dbReference type="EMBL" id="JPMD01000015">
    <property type="protein sequence ID" value="KEZ87024.1"/>
    <property type="molecule type" value="Genomic_DNA"/>
</dbReference>
<dbReference type="PROSITE" id="PS50902">
    <property type="entry name" value="FLAVODOXIN_LIKE"/>
    <property type="match status" value="1"/>
</dbReference>
<dbReference type="GO" id="GO:0010181">
    <property type="term" value="F:FMN binding"/>
    <property type="evidence" value="ECO:0007669"/>
    <property type="project" value="InterPro"/>
</dbReference>
<dbReference type="GO" id="GO:0016651">
    <property type="term" value="F:oxidoreductase activity, acting on NAD(P)H"/>
    <property type="evidence" value="ECO:0007669"/>
    <property type="project" value="UniProtKB-ARBA"/>
</dbReference>
<comment type="caution">
    <text evidence="2">The sequence shown here is derived from an EMBL/GenBank/DDBJ whole genome shotgun (WGS) entry which is preliminary data.</text>
</comment>
<dbReference type="Gene3D" id="3.40.50.360">
    <property type="match status" value="1"/>
</dbReference>
<keyword evidence="3" id="KW-1185">Reference proteome</keyword>
<dbReference type="InterPro" id="IPR052200">
    <property type="entry name" value="Protoporphyrinogen_IX_DH"/>
</dbReference>
<sequence length="178" mass="20177">MNKIVVIYKSKYGSAKKYAEWIATELDADIFEASKIDVVDMQNYSTIIYGGGLYASGIRGVSLITKAFDKLKDKNLVVFTVGLADPSNTEQFIPVIDKNFTKEMQDRIKLFHFRGAIDYKNLGFIHKSMMALLKNKVSKMPENKMDDEAKMMLETYGKVVDFTDQSSIKPLIEFCNGL</sequence>
<dbReference type="SUPFAM" id="SSF52218">
    <property type="entry name" value="Flavoproteins"/>
    <property type="match status" value="1"/>
</dbReference>
<dbReference type="InterPro" id="IPR029039">
    <property type="entry name" value="Flavoprotein-like_sf"/>
</dbReference>
<dbReference type="PANTHER" id="PTHR38030">
    <property type="entry name" value="PROTOPORPHYRINOGEN IX DEHYDROGENASE [MENAQUINONE]"/>
    <property type="match status" value="1"/>
</dbReference>
<dbReference type="STRING" id="318464.IO99_07170"/>
<evidence type="ECO:0000259" key="1">
    <source>
        <dbReference type="PROSITE" id="PS50902"/>
    </source>
</evidence>
<dbReference type="AlphaFoldDB" id="A0A084JDJ0"/>
<reference evidence="2 3" key="1">
    <citation type="submission" date="2014-07" db="EMBL/GenBank/DDBJ databases">
        <title>Draft genome of Clostridium sulfidigenes 113A isolated from sediments associated with methane hydrate from Krishna Godavari basin.</title>
        <authorList>
            <person name="Honkalas V.S."/>
            <person name="Dabir A.P."/>
            <person name="Arora P."/>
            <person name="Dhakephalkar P.K."/>
        </authorList>
    </citation>
    <scope>NUCLEOTIDE SEQUENCE [LARGE SCALE GENOMIC DNA]</scope>
    <source>
        <strain evidence="2 3">113A</strain>
    </source>
</reference>
<gene>
    <name evidence="2" type="ORF">IO99_07170</name>
</gene>
<dbReference type="eggNOG" id="COG4635">
    <property type="taxonomic scope" value="Bacteria"/>
</dbReference>
<dbReference type="Proteomes" id="UP000028542">
    <property type="component" value="Unassembled WGS sequence"/>
</dbReference>
<dbReference type="InterPro" id="IPR026816">
    <property type="entry name" value="Flavodoxin_dom"/>
</dbReference>
<dbReference type="PANTHER" id="PTHR38030:SF2">
    <property type="entry name" value="PROTOPORPHYRINOGEN IX DEHYDROGENASE [QUINONE]"/>
    <property type="match status" value="1"/>
</dbReference>
<evidence type="ECO:0000313" key="2">
    <source>
        <dbReference type="EMBL" id="KEZ87024.1"/>
    </source>
</evidence>
<dbReference type="RefSeq" id="WP_035131705.1">
    <property type="nucleotide sequence ID" value="NZ_JPMD01000015.1"/>
</dbReference>
<dbReference type="GO" id="GO:0070819">
    <property type="term" value="F:menaquinone-dependent protoporphyrinogen oxidase activity"/>
    <property type="evidence" value="ECO:0007669"/>
    <property type="project" value="TreeGrafter"/>
</dbReference>
<dbReference type="Pfam" id="PF12724">
    <property type="entry name" value="Flavodoxin_5"/>
    <property type="match status" value="1"/>
</dbReference>
<proteinExistence type="predicted"/>
<dbReference type="InterPro" id="IPR008254">
    <property type="entry name" value="Flavodoxin/NO_synth"/>
</dbReference>
<organism evidence="2 3">
    <name type="scientific">Clostridium sulfidigenes</name>
    <dbReference type="NCBI Taxonomy" id="318464"/>
    <lineage>
        <taxon>Bacteria</taxon>
        <taxon>Bacillati</taxon>
        <taxon>Bacillota</taxon>
        <taxon>Clostridia</taxon>
        <taxon>Eubacteriales</taxon>
        <taxon>Clostridiaceae</taxon>
        <taxon>Clostridium</taxon>
    </lineage>
</organism>
<protein>
    <submittedName>
        <fullName evidence="2">Flavodoxin</fullName>
    </submittedName>
</protein>
<accession>A0A084JDJ0</accession>
<name>A0A084JDJ0_9CLOT</name>